<dbReference type="GO" id="GO:0005813">
    <property type="term" value="C:centrosome"/>
    <property type="evidence" value="ECO:0007669"/>
    <property type="project" value="TreeGrafter"/>
</dbReference>
<evidence type="ECO:0000256" key="2">
    <source>
        <dbReference type="SAM" id="MobiDB-lite"/>
    </source>
</evidence>
<feature type="region of interest" description="Disordered" evidence="2">
    <location>
        <begin position="171"/>
        <end position="240"/>
    </location>
</feature>
<organism evidence="3 4">
    <name type="scientific">Balaenoptera physalus</name>
    <name type="common">Fin whale</name>
    <name type="synonym">Balaena physalus</name>
    <dbReference type="NCBI Taxonomy" id="9770"/>
    <lineage>
        <taxon>Eukaryota</taxon>
        <taxon>Metazoa</taxon>
        <taxon>Chordata</taxon>
        <taxon>Craniata</taxon>
        <taxon>Vertebrata</taxon>
        <taxon>Euteleostomi</taxon>
        <taxon>Mammalia</taxon>
        <taxon>Eutheria</taxon>
        <taxon>Laurasiatheria</taxon>
        <taxon>Artiodactyla</taxon>
        <taxon>Whippomorpha</taxon>
        <taxon>Cetacea</taxon>
        <taxon>Mysticeti</taxon>
        <taxon>Balaenopteridae</taxon>
        <taxon>Balaenoptera</taxon>
    </lineage>
</organism>
<gene>
    <name evidence="3" type="ORF">E2I00_000507</name>
</gene>
<keyword evidence="1" id="KW-0175">Coiled coil</keyword>
<feature type="coiled-coil region" evidence="1">
    <location>
        <begin position="325"/>
        <end position="478"/>
    </location>
</feature>
<feature type="region of interest" description="Disordered" evidence="2">
    <location>
        <begin position="1143"/>
        <end position="1255"/>
    </location>
</feature>
<reference evidence="3 4" key="1">
    <citation type="journal article" date="2019" name="PLoS ONE">
        <title>Genomic analyses reveal an absence of contemporary introgressive admixture between fin whales and blue whales, despite known hybrids.</title>
        <authorList>
            <person name="Westbury M.V."/>
            <person name="Petersen B."/>
            <person name="Lorenzen E.D."/>
        </authorList>
    </citation>
    <scope>NUCLEOTIDE SEQUENCE [LARGE SCALE GENOMIC DNA]</scope>
    <source>
        <strain evidence="3">FinWhale-01</strain>
    </source>
</reference>
<evidence type="ECO:0000313" key="3">
    <source>
        <dbReference type="EMBL" id="KAB0395636.1"/>
    </source>
</evidence>
<feature type="coiled-coil region" evidence="1">
    <location>
        <begin position="515"/>
        <end position="556"/>
    </location>
</feature>
<dbReference type="PANTHER" id="PTHR23159">
    <property type="entry name" value="CENTROSOMAL PROTEIN 2"/>
    <property type="match status" value="1"/>
</dbReference>
<dbReference type="Proteomes" id="UP000437017">
    <property type="component" value="Unassembled WGS sequence"/>
</dbReference>
<feature type="region of interest" description="Disordered" evidence="2">
    <location>
        <begin position="265"/>
        <end position="286"/>
    </location>
</feature>
<evidence type="ECO:0000313" key="4">
    <source>
        <dbReference type="Proteomes" id="UP000437017"/>
    </source>
</evidence>
<proteinExistence type="predicted"/>
<feature type="compositionally biased region" description="Low complexity" evidence="2">
    <location>
        <begin position="1179"/>
        <end position="1199"/>
    </location>
</feature>
<comment type="caution">
    <text evidence="3">The sequence shown here is derived from an EMBL/GenBank/DDBJ whole genome shotgun (WGS) entry which is preliminary data.</text>
</comment>
<dbReference type="EMBL" id="SGJD01002432">
    <property type="protein sequence ID" value="KAB0395636.1"/>
    <property type="molecule type" value="Genomic_DNA"/>
</dbReference>
<accession>A0A643C5W1</accession>
<protein>
    <recommendedName>
        <fullName evidence="5">Ciliary rootlet coiled-coil, rootletin family member 2</fullName>
    </recommendedName>
</protein>
<name>A0A643C5W1_BALPH</name>
<feature type="compositionally biased region" description="Polar residues" evidence="2">
    <location>
        <begin position="213"/>
        <end position="222"/>
    </location>
</feature>
<dbReference type="PANTHER" id="PTHR23159:SF16">
    <property type="entry name" value="CILIARY ROOTLET COILED-COIL PROTEIN 2"/>
    <property type="match status" value="1"/>
</dbReference>
<feature type="region of interest" description="Disordered" evidence="2">
    <location>
        <begin position="968"/>
        <end position="1002"/>
    </location>
</feature>
<evidence type="ECO:0008006" key="5">
    <source>
        <dbReference type="Google" id="ProtNLM"/>
    </source>
</evidence>
<evidence type="ECO:0000256" key="1">
    <source>
        <dbReference type="SAM" id="Coils"/>
    </source>
</evidence>
<feature type="compositionally biased region" description="Basic and acidic residues" evidence="2">
    <location>
        <begin position="1217"/>
        <end position="1235"/>
    </location>
</feature>
<keyword evidence="4" id="KW-1185">Reference proteome</keyword>
<feature type="non-terminal residue" evidence="3">
    <location>
        <position position="1"/>
    </location>
</feature>
<dbReference type="GO" id="GO:0005814">
    <property type="term" value="C:centriole"/>
    <property type="evidence" value="ECO:0007669"/>
    <property type="project" value="TreeGrafter"/>
</dbReference>
<sequence>RLEDTVLSPVASREDRALTVRGGGWQASPIPMSEILKVDTQEASTGLSQVNALLREQLGHMKKANDRLAEELAGTTGSVLRLRAELELRERQRWTQREVLPALARGQGDAWSGARGRGRGGMSNRCSSMITVGGLWEQTLLVGKLTEQNTDKEKTIASLRTEVQELVRGTGRGAARAFPRQQESHHSGGRPAPGGLRAEVAQADTGCPEPAWSGSTEGQEAQGQPRSPPRAASPPQACSPAALDPALRAVQVAIERRRQREQELRRRLESSEAAAAGLHEQLSESQRELRASRRLLQERGQEQARGRQDLLGKLGAQRCRESSELPGSQGRLEQLEEKVSGLKKELVSVQEVLNTARLQRDVLESEGEALRSALARVTCKKQALEEQLARSLQDQETHVAALQRALQEKEALSEERAQLLAKQEALERQGQLTAEEAADLRAERDSLESSLFEAQQLASQLQSQQEQLEGEARSARLARQALRDVPLVTGPEGLERHETLSLSLTEEKEVAARRLEQEKELVAKSAAKSEALKEEIQSLKQERDESLLQLEHEMQQQEGCVGQPFHVTVVAALTFHSSPGGQTFPHLPSTHPPIHPSTHLPIHPSIHPSIHPPVQPFVHPPIHPSTRPSTHPSIHPTMHPSNHLSIYTSIHLSIQPSVHLSIQPSVHLYIHPSIHPTICPSIHITIHPSTCPSIHPSTHLSINPPIHLPIQPFIHLPINLPAHLYIHAIHCPSTPFHPLFTHPAVYPHTWPSINIPSCSFTHLTINLSLNLLKHPSNYPSTHLTIHLFNHSTSHPSIHLKILPSVHTLSCPSISTDYPCPASQASLCPSISHPPDQPPIPQAAGVQTLGRVLTTLLAQAQALALREAETSQLREELSRAAWELELVQQEAQGRQERAEAAISATTADLKALQAQFGDAISARQREARALGERLREMAAERSSARREAESLRAQLHETQEGLAALRRELQGSKESREGLHREAQDARRALEDEAREKDMLRDSNTELRATIRRVEQEKASFQHSKEESERKVLVLEEARAAAQKEAGKLRVLLQGAEQARADAHRQLQELHRQVLRLQQTLAEVEARAEAREKQLEEGLCESQGAERTLRAELHGVTRKLQQASSTANGLQAHLDRTCRRVGSLEQELAQAEGARRESPMASPERPGSPTKGSEGTQGYPGRQSASASAPSRSRSPLRWPSPAPGDRSTEGAVASVRDALRDLAQKLRDAQRERVPTRPGASEEGPPAGDGQRAEKELSLENICELRGDFCSKGPSGCSCWGEACRAQSQGPGYTF</sequence>
<dbReference type="OrthoDB" id="9685922at2759"/>